<accession>C8XFW5</accession>
<gene>
    <name evidence="4" type="ordered locus">Namu_1686</name>
</gene>
<reference evidence="5" key="1">
    <citation type="submission" date="2009-09" db="EMBL/GenBank/DDBJ databases">
        <title>The complete genome of Nakamurella multipartita DSM 44233.</title>
        <authorList>
            <consortium name="US DOE Joint Genome Institute (JGI-PGF)"/>
            <person name="Lucas S."/>
            <person name="Copeland A."/>
            <person name="Lapidus A."/>
            <person name="Glavina del Rio T."/>
            <person name="Dalin E."/>
            <person name="Tice H."/>
            <person name="Bruce D."/>
            <person name="Goodwin L."/>
            <person name="Pitluck S."/>
            <person name="Kyrpides N."/>
            <person name="Mavromatis K."/>
            <person name="Ivanova N."/>
            <person name="Ovchinnikova G."/>
            <person name="Sims D."/>
            <person name="Meincke L."/>
            <person name="Brettin T."/>
            <person name="Detter J.C."/>
            <person name="Han C."/>
            <person name="Larimer F."/>
            <person name="Land M."/>
            <person name="Hauser L."/>
            <person name="Markowitz V."/>
            <person name="Cheng J.-F."/>
            <person name="Hugenholtz P."/>
            <person name="Woyke T."/>
            <person name="Wu D."/>
            <person name="Klenk H.-P."/>
            <person name="Eisen J.A."/>
        </authorList>
    </citation>
    <scope>NUCLEOTIDE SEQUENCE [LARGE SCALE GENOMIC DNA]</scope>
    <source>
        <strain evidence="5">ATCC 700099 / DSM 44233 / CIP 104796 / JCM 9543 / NBRC 105858 / Y-104</strain>
    </source>
</reference>
<keyword evidence="5" id="KW-1185">Reference proteome</keyword>
<dbReference type="HOGENOM" id="CLU_000288_47_3_11"/>
<dbReference type="GO" id="GO:0016853">
    <property type="term" value="F:isomerase activity"/>
    <property type="evidence" value="ECO:0007669"/>
    <property type="project" value="UniProtKB-KW"/>
</dbReference>
<evidence type="ECO:0000256" key="2">
    <source>
        <dbReference type="SAM" id="Phobius"/>
    </source>
</evidence>
<dbReference type="STRING" id="479431.Namu_1686"/>
<proteinExistence type="predicted"/>
<dbReference type="Proteomes" id="UP000002218">
    <property type="component" value="Chromosome"/>
</dbReference>
<dbReference type="EMBL" id="CP001737">
    <property type="protein sequence ID" value="ACV78076.1"/>
    <property type="molecule type" value="Genomic_DNA"/>
</dbReference>
<dbReference type="RefSeq" id="WP_015746979.1">
    <property type="nucleotide sequence ID" value="NC_013235.1"/>
</dbReference>
<dbReference type="OrthoDB" id="4135024at2"/>
<organism evidence="4 5">
    <name type="scientific">Nakamurella multipartita (strain ATCC 700099 / DSM 44233 / CIP 104796 / JCM 9543 / NBRC 105858 / Y-104)</name>
    <name type="common">Microsphaera multipartita</name>
    <dbReference type="NCBI Taxonomy" id="479431"/>
    <lineage>
        <taxon>Bacteria</taxon>
        <taxon>Bacillati</taxon>
        <taxon>Actinomycetota</taxon>
        <taxon>Actinomycetes</taxon>
        <taxon>Nakamurellales</taxon>
        <taxon>Nakamurellaceae</taxon>
        <taxon>Nakamurella</taxon>
    </lineage>
</organism>
<dbReference type="Gene3D" id="3.40.30.10">
    <property type="entry name" value="Glutaredoxin"/>
    <property type="match status" value="1"/>
</dbReference>
<dbReference type="KEGG" id="nml:Namu_1686"/>
<feature type="compositionally biased region" description="Low complexity" evidence="1">
    <location>
        <begin position="45"/>
        <end position="72"/>
    </location>
</feature>
<dbReference type="InterPro" id="IPR036249">
    <property type="entry name" value="Thioredoxin-like_sf"/>
</dbReference>
<evidence type="ECO:0000259" key="3">
    <source>
        <dbReference type="Pfam" id="PF13462"/>
    </source>
</evidence>
<evidence type="ECO:0000313" key="5">
    <source>
        <dbReference type="Proteomes" id="UP000002218"/>
    </source>
</evidence>
<dbReference type="eggNOG" id="COG1651">
    <property type="taxonomic scope" value="Bacteria"/>
</dbReference>
<feature type="domain" description="Thioredoxin-like fold" evidence="3">
    <location>
        <begin position="136"/>
        <end position="293"/>
    </location>
</feature>
<name>C8XFW5_NAKMY</name>
<keyword evidence="4" id="KW-0413">Isomerase</keyword>
<feature type="compositionally biased region" description="Low complexity" evidence="1">
    <location>
        <begin position="13"/>
        <end position="36"/>
    </location>
</feature>
<sequence>MNGYGEDSAVAQSGSKSPGKGSTSGGKAANGKSTTGKAGGGSAGSAGKSGRTTAPAGKSRQSVAAARRSSPSNNRTQLIIGGIAIVVIIGIVVFGVVLNRQQTATQAEGYGASTQSVATASADGVVTVSKPGSTPKATIDVYEDAMCPACAELERQYGQQINQQLDNGNLTVNYHMVNFLNPRSPSGDYSTRAAGALLCVAQNSGSQPGVYMAYHSALFSPDHQPEEGGSSDLTNQQLADLATSVGANEAAAGCISLGQQTQAAATAATAFLATLNQVTGGQAQTPTVVHNGAPLSLTTNWLSTLVS</sequence>
<keyword evidence="2" id="KW-1133">Transmembrane helix</keyword>
<dbReference type="InParanoid" id="C8XFW5"/>
<reference evidence="4 5" key="2">
    <citation type="journal article" date="2010" name="Stand. Genomic Sci.">
        <title>Complete genome sequence of Nakamurella multipartita type strain (Y-104).</title>
        <authorList>
            <person name="Tice H."/>
            <person name="Mayilraj S."/>
            <person name="Sims D."/>
            <person name="Lapidus A."/>
            <person name="Nolan M."/>
            <person name="Lucas S."/>
            <person name="Glavina Del Rio T."/>
            <person name="Copeland A."/>
            <person name="Cheng J.F."/>
            <person name="Meincke L."/>
            <person name="Bruce D."/>
            <person name="Goodwin L."/>
            <person name="Pitluck S."/>
            <person name="Ivanova N."/>
            <person name="Mavromatis K."/>
            <person name="Ovchinnikova G."/>
            <person name="Pati A."/>
            <person name="Chen A."/>
            <person name="Palaniappan K."/>
            <person name="Land M."/>
            <person name="Hauser L."/>
            <person name="Chang Y.J."/>
            <person name="Jeffries C.D."/>
            <person name="Detter J.C."/>
            <person name="Brettin T."/>
            <person name="Rohde M."/>
            <person name="Goker M."/>
            <person name="Bristow J."/>
            <person name="Eisen J.A."/>
            <person name="Markowitz V."/>
            <person name="Hugenholtz P."/>
            <person name="Kyrpides N.C."/>
            <person name="Klenk H.P."/>
            <person name="Chen F."/>
        </authorList>
    </citation>
    <scope>NUCLEOTIDE SEQUENCE [LARGE SCALE GENOMIC DNA]</scope>
    <source>
        <strain evidence="5">ATCC 700099 / DSM 44233 / CIP 104796 / JCM 9543 / NBRC 105858 / Y-104</strain>
    </source>
</reference>
<dbReference type="SUPFAM" id="SSF52833">
    <property type="entry name" value="Thioredoxin-like"/>
    <property type="match status" value="1"/>
</dbReference>
<dbReference type="AlphaFoldDB" id="C8XFW5"/>
<keyword evidence="2" id="KW-0472">Membrane</keyword>
<evidence type="ECO:0000313" key="4">
    <source>
        <dbReference type="EMBL" id="ACV78076.1"/>
    </source>
</evidence>
<feature type="region of interest" description="Disordered" evidence="1">
    <location>
        <begin position="1"/>
        <end position="72"/>
    </location>
</feature>
<feature type="transmembrane region" description="Helical" evidence="2">
    <location>
        <begin position="78"/>
        <end position="98"/>
    </location>
</feature>
<protein>
    <submittedName>
        <fullName evidence="4">Protein-disulfide isomerase-like protein</fullName>
    </submittedName>
</protein>
<keyword evidence="2" id="KW-0812">Transmembrane</keyword>
<dbReference type="InterPro" id="IPR012336">
    <property type="entry name" value="Thioredoxin-like_fold"/>
</dbReference>
<evidence type="ECO:0000256" key="1">
    <source>
        <dbReference type="SAM" id="MobiDB-lite"/>
    </source>
</evidence>
<dbReference type="Pfam" id="PF13462">
    <property type="entry name" value="Thioredoxin_4"/>
    <property type="match status" value="1"/>
</dbReference>